<evidence type="ECO:0000313" key="2">
    <source>
        <dbReference type="Proteomes" id="UP001501706"/>
    </source>
</evidence>
<proteinExistence type="predicted"/>
<accession>A0ABN1C2P9</accession>
<protein>
    <submittedName>
        <fullName evidence="1">Uncharacterized protein</fullName>
    </submittedName>
</protein>
<organism evidence="1 2">
    <name type="scientific">Pigmentiphaga daeguensis</name>
    <dbReference type="NCBI Taxonomy" id="414049"/>
    <lineage>
        <taxon>Bacteria</taxon>
        <taxon>Pseudomonadati</taxon>
        <taxon>Pseudomonadota</taxon>
        <taxon>Betaproteobacteria</taxon>
        <taxon>Burkholderiales</taxon>
        <taxon>Alcaligenaceae</taxon>
        <taxon>Pigmentiphaga</taxon>
    </lineage>
</organism>
<dbReference type="EMBL" id="BAAAEN010000010">
    <property type="protein sequence ID" value="GAA0510582.1"/>
    <property type="molecule type" value="Genomic_DNA"/>
</dbReference>
<comment type="caution">
    <text evidence="1">The sequence shown here is derived from an EMBL/GenBank/DDBJ whole genome shotgun (WGS) entry which is preliminary data.</text>
</comment>
<sequence length="93" mass="9933">MATAVVPDFIFLDEAFQIVGRAVADYSDYRGPLASGSFGLQTRVLVPAKTRYVIVTPGQPTQTKPIGYGGVGQRYSMPPAALGEISLQLYGHS</sequence>
<dbReference type="Proteomes" id="UP001501706">
    <property type="component" value="Unassembled WGS sequence"/>
</dbReference>
<evidence type="ECO:0000313" key="1">
    <source>
        <dbReference type="EMBL" id="GAA0510582.1"/>
    </source>
</evidence>
<keyword evidence="2" id="KW-1185">Reference proteome</keyword>
<gene>
    <name evidence="1" type="ORF">GCM10009097_29760</name>
</gene>
<name>A0ABN1C2P9_9BURK</name>
<reference evidence="1 2" key="1">
    <citation type="journal article" date="2019" name="Int. J. Syst. Evol. Microbiol.">
        <title>The Global Catalogue of Microorganisms (GCM) 10K type strain sequencing project: providing services to taxonomists for standard genome sequencing and annotation.</title>
        <authorList>
            <consortium name="The Broad Institute Genomics Platform"/>
            <consortium name="The Broad Institute Genome Sequencing Center for Infectious Disease"/>
            <person name="Wu L."/>
            <person name="Ma J."/>
        </authorList>
    </citation>
    <scope>NUCLEOTIDE SEQUENCE [LARGE SCALE GENOMIC DNA]</scope>
    <source>
        <strain evidence="1 2">JCM 14330</strain>
    </source>
</reference>